<proteinExistence type="predicted"/>
<sequence length="74" mass="8667">MDSRTKSNQDSNSDLPERATQYIQLLSLLSDIVAQDLWFSLRSRCLRLNFKTLYQRRDDQIGRESTENNATVRS</sequence>
<reference evidence="1" key="1">
    <citation type="journal article" date="2014" name="Nat. Genet.">
        <title>Genome and transcriptome of the porcine whipworm Trichuris suis.</title>
        <authorList>
            <person name="Jex A.R."/>
            <person name="Nejsum P."/>
            <person name="Schwarz E.M."/>
            <person name="Hu L."/>
            <person name="Young N.D."/>
            <person name="Hall R.S."/>
            <person name="Korhonen P.K."/>
            <person name="Liao S."/>
            <person name="Thamsborg S."/>
            <person name="Xia J."/>
            <person name="Xu P."/>
            <person name="Wang S."/>
            <person name="Scheerlinck J.P."/>
            <person name="Hofmann A."/>
            <person name="Sternberg P.W."/>
            <person name="Wang J."/>
            <person name="Gasser R.B."/>
        </authorList>
    </citation>
    <scope>NUCLEOTIDE SEQUENCE [LARGE SCALE GENOMIC DNA]</scope>
    <source>
        <strain evidence="1">DCEP-RM93F</strain>
    </source>
</reference>
<gene>
    <name evidence="1" type="ORF">M514_23130</name>
</gene>
<dbReference type="Proteomes" id="UP000030758">
    <property type="component" value="Unassembled WGS sequence"/>
</dbReference>
<dbReference type="AlphaFoldDB" id="A0A085N5C6"/>
<accession>A0A085N5C6</accession>
<organism evidence="1">
    <name type="scientific">Trichuris suis</name>
    <name type="common">pig whipworm</name>
    <dbReference type="NCBI Taxonomy" id="68888"/>
    <lineage>
        <taxon>Eukaryota</taxon>
        <taxon>Metazoa</taxon>
        <taxon>Ecdysozoa</taxon>
        <taxon>Nematoda</taxon>
        <taxon>Enoplea</taxon>
        <taxon>Dorylaimia</taxon>
        <taxon>Trichinellida</taxon>
        <taxon>Trichuridae</taxon>
        <taxon>Trichuris</taxon>
    </lineage>
</organism>
<protein>
    <submittedName>
        <fullName evidence="1">Uncharacterized protein</fullName>
    </submittedName>
</protein>
<name>A0A085N5C6_9BILA</name>
<evidence type="ECO:0000313" key="1">
    <source>
        <dbReference type="EMBL" id="KFD64672.1"/>
    </source>
</evidence>
<dbReference type="EMBL" id="KL367552">
    <property type="protein sequence ID" value="KFD64672.1"/>
    <property type="molecule type" value="Genomic_DNA"/>
</dbReference>